<evidence type="ECO:0000256" key="2">
    <source>
        <dbReference type="ARBA" id="ARBA00023125"/>
    </source>
</evidence>
<evidence type="ECO:0000256" key="3">
    <source>
        <dbReference type="ARBA" id="ARBA00023163"/>
    </source>
</evidence>
<evidence type="ECO:0000256" key="1">
    <source>
        <dbReference type="ARBA" id="ARBA00023015"/>
    </source>
</evidence>
<reference evidence="5 6" key="1">
    <citation type="submission" date="2019-03" db="EMBL/GenBank/DDBJ databases">
        <title>Genomic Encyclopedia of Type Strains, Phase IV (KMG-IV): sequencing the most valuable type-strain genomes for metagenomic binning, comparative biology and taxonomic classification.</title>
        <authorList>
            <person name="Goeker M."/>
        </authorList>
    </citation>
    <scope>NUCLEOTIDE SEQUENCE [LARGE SCALE GENOMIC DNA]</scope>
    <source>
        <strain evidence="5 6">DSM 21100</strain>
    </source>
</reference>
<comment type="caution">
    <text evidence="5">The sequence shown here is derived from an EMBL/GenBank/DDBJ whole genome shotgun (WGS) entry which is preliminary data.</text>
</comment>
<dbReference type="SMART" id="SM00342">
    <property type="entry name" value="HTH_ARAC"/>
    <property type="match status" value="1"/>
</dbReference>
<dbReference type="GO" id="GO:0003700">
    <property type="term" value="F:DNA-binding transcription factor activity"/>
    <property type="evidence" value="ECO:0007669"/>
    <property type="project" value="InterPro"/>
</dbReference>
<keyword evidence="6" id="KW-1185">Reference proteome</keyword>
<keyword evidence="2 5" id="KW-0238">DNA-binding</keyword>
<accession>A0A4R3KXI1</accession>
<protein>
    <submittedName>
        <fullName evidence="5">AraC-like DNA-binding protein</fullName>
    </submittedName>
</protein>
<dbReference type="Proteomes" id="UP000295807">
    <property type="component" value="Unassembled WGS sequence"/>
</dbReference>
<dbReference type="InterPro" id="IPR018060">
    <property type="entry name" value="HTH_AraC"/>
</dbReference>
<dbReference type="EMBL" id="SMAD01000001">
    <property type="protein sequence ID" value="TCS90111.1"/>
    <property type="molecule type" value="Genomic_DNA"/>
</dbReference>
<keyword evidence="3" id="KW-0804">Transcription</keyword>
<organism evidence="5 6">
    <name type="scientific">Anseongella ginsenosidimutans</name>
    <dbReference type="NCBI Taxonomy" id="496056"/>
    <lineage>
        <taxon>Bacteria</taxon>
        <taxon>Pseudomonadati</taxon>
        <taxon>Bacteroidota</taxon>
        <taxon>Sphingobacteriia</taxon>
        <taxon>Sphingobacteriales</taxon>
        <taxon>Sphingobacteriaceae</taxon>
        <taxon>Anseongella</taxon>
    </lineage>
</organism>
<dbReference type="PROSITE" id="PS01124">
    <property type="entry name" value="HTH_ARAC_FAMILY_2"/>
    <property type="match status" value="1"/>
</dbReference>
<dbReference type="PANTHER" id="PTHR46796:SF13">
    <property type="entry name" value="HTH-TYPE TRANSCRIPTIONAL ACTIVATOR RHAS"/>
    <property type="match status" value="1"/>
</dbReference>
<dbReference type="Pfam" id="PF20240">
    <property type="entry name" value="DUF6597"/>
    <property type="match status" value="1"/>
</dbReference>
<dbReference type="AlphaFoldDB" id="A0A4R3KXI1"/>
<dbReference type="RefSeq" id="WP_132127568.1">
    <property type="nucleotide sequence ID" value="NZ_CP042432.1"/>
</dbReference>
<proteinExistence type="predicted"/>
<sequence>MKHFGGITYEVILPDKGLKDFVSHFWCGWWTTGVQERSNYHSTANTNTELVFAFNPGTQPAFSVLQGHTANYSCIETGGLSEIFGVSLYSDAIPYFFEVSASDLGNQYIDLHEIMRSDADLIAHRLANSNRFNQRVEIMTQYLKLKFDSNRKTDLSIINAIKKMRELRGQVNIKNLAKESLLSQKQFERRFRSFAGFNPKLYSRILRFESSLFPCHHYAGFTNKALDLGYYDQAHFINDFKEFSGFSPSNYVPIST</sequence>
<feature type="domain" description="HTH araC/xylS-type" evidence="4">
    <location>
        <begin position="155"/>
        <end position="254"/>
    </location>
</feature>
<dbReference type="GO" id="GO:0043565">
    <property type="term" value="F:sequence-specific DNA binding"/>
    <property type="evidence" value="ECO:0007669"/>
    <property type="project" value="InterPro"/>
</dbReference>
<gene>
    <name evidence="5" type="ORF">EDD80_101310</name>
</gene>
<dbReference type="InterPro" id="IPR046532">
    <property type="entry name" value="DUF6597"/>
</dbReference>
<dbReference type="PANTHER" id="PTHR46796">
    <property type="entry name" value="HTH-TYPE TRANSCRIPTIONAL ACTIVATOR RHAS-RELATED"/>
    <property type="match status" value="1"/>
</dbReference>
<keyword evidence="1" id="KW-0805">Transcription regulation</keyword>
<evidence type="ECO:0000259" key="4">
    <source>
        <dbReference type="PROSITE" id="PS01124"/>
    </source>
</evidence>
<dbReference type="Gene3D" id="1.10.10.60">
    <property type="entry name" value="Homeodomain-like"/>
    <property type="match status" value="1"/>
</dbReference>
<dbReference type="InterPro" id="IPR050204">
    <property type="entry name" value="AraC_XylS_family_regulators"/>
</dbReference>
<evidence type="ECO:0000313" key="6">
    <source>
        <dbReference type="Proteomes" id="UP000295807"/>
    </source>
</evidence>
<dbReference type="OrthoDB" id="323290at2"/>
<evidence type="ECO:0000313" key="5">
    <source>
        <dbReference type="EMBL" id="TCS90111.1"/>
    </source>
</evidence>
<name>A0A4R3KXI1_9SPHI</name>